<dbReference type="Pfam" id="PF20434">
    <property type="entry name" value="BD-FAE"/>
    <property type="match status" value="1"/>
</dbReference>
<dbReference type="RefSeq" id="WP_054581657.1">
    <property type="nucleotide sequence ID" value="NZ_CP012808.1"/>
</dbReference>
<sequence length="296" mass="33820">MFNNLNKIVGLANQKFTVLKEYSENFRLYNVGSFAVNRLVSNKGFKKIIDIPYGENERHKFDLYRTEVPKPERPLIVFVHGGAWNAGDKKDYHFLGHAFVTEGYDVAIINYRLAPENIFPAYVDDLVLALEYLTDQQTEFGIECKNIILLGHSAGAFNIMSAIYYPHHMGGYKQQENIKAIIGLAGPYHFDYKDDPLCANAFDQSVSYKQVMPYYFVEKNHIHHYLLMADRDQIVADWNAVDLNEKLNEQQNHSKIIVVPKTGHITIMGSVSSLFSPFFQTKAEILSAIDEALNKV</sequence>
<evidence type="ECO:0000256" key="1">
    <source>
        <dbReference type="ARBA" id="ARBA00022801"/>
    </source>
</evidence>
<proteinExistence type="predicted"/>
<dbReference type="PANTHER" id="PTHR48081">
    <property type="entry name" value="AB HYDROLASE SUPERFAMILY PROTEIN C4A8.06C"/>
    <property type="match status" value="1"/>
</dbReference>
<feature type="domain" description="BD-FAE-like" evidence="2">
    <location>
        <begin position="62"/>
        <end position="247"/>
    </location>
</feature>
<dbReference type="STRING" id="1324350.AOY20_09620"/>
<dbReference type="OrthoDB" id="9771666at2"/>
<evidence type="ECO:0000259" key="2">
    <source>
        <dbReference type="Pfam" id="PF20434"/>
    </source>
</evidence>
<dbReference type="SUPFAM" id="SSF53474">
    <property type="entry name" value="alpha/beta-Hydrolases"/>
    <property type="match status" value="1"/>
</dbReference>
<organism evidence="3 4">
    <name type="scientific">Acinetobacter equi</name>
    <dbReference type="NCBI Taxonomy" id="1324350"/>
    <lineage>
        <taxon>Bacteria</taxon>
        <taxon>Pseudomonadati</taxon>
        <taxon>Pseudomonadota</taxon>
        <taxon>Gammaproteobacteria</taxon>
        <taxon>Moraxellales</taxon>
        <taxon>Moraxellaceae</taxon>
        <taxon>Acinetobacter</taxon>
    </lineage>
</organism>
<dbReference type="Gene3D" id="3.40.50.1820">
    <property type="entry name" value="alpha/beta hydrolase"/>
    <property type="match status" value="1"/>
</dbReference>
<dbReference type="EMBL" id="CP012808">
    <property type="protein sequence ID" value="ALH95768.1"/>
    <property type="molecule type" value="Genomic_DNA"/>
</dbReference>
<gene>
    <name evidence="3" type="ORF">AOY20_09620</name>
</gene>
<protein>
    <submittedName>
        <fullName evidence="3">Esterase</fullName>
    </submittedName>
</protein>
<evidence type="ECO:0000313" key="4">
    <source>
        <dbReference type="Proteomes" id="UP000064939"/>
    </source>
</evidence>
<keyword evidence="1" id="KW-0378">Hydrolase</keyword>
<keyword evidence="4" id="KW-1185">Reference proteome</keyword>
<dbReference type="KEGG" id="aei:AOY20_09620"/>
<dbReference type="GO" id="GO:0016787">
    <property type="term" value="F:hydrolase activity"/>
    <property type="evidence" value="ECO:0007669"/>
    <property type="project" value="UniProtKB-KW"/>
</dbReference>
<name>A0A0N9VZV5_9GAMM</name>
<dbReference type="PANTHER" id="PTHR48081:SF33">
    <property type="entry name" value="KYNURENINE FORMAMIDASE"/>
    <property type="match status" value="1"/>
</dbReference>
<reference evidence="3 4" key="1">
    <citation type="journal article" date="2015" name="Int. J. Syst. Evol. Microbiol.">
        <title>Acinetobacter equi sp. nov. isolated from horse faeces.</title>
        <authorList>
            <person name="Poppel M.T."/>
            <person name="Skiebe E."/>
            <person name="Laue M."/>
            <person name="Bergmann H."/>
            <person name="Ebersberger I."/>
            <person name="Garn T."/>
            <person name="Fruth A."/>
            <person name="Baumgardt S."/>
            <person name="Busse H.J."/>
            <person name="Wilharm G."/>
        </authorList>
    </citation>
    <scope>NUCLEOTIDE SEQUENCE [LARGE SCALE GENOMIC DNA]</scope>
    <source>
        <strain evidence="3 4">114</strain>
    </source>
</reference>
<dbReference type="AlphaFoldDB" id="A0A0N9VZV5"/>
<dbReference type="Proteomes" id="UP000064939">
    <property type="component" value="Chromosome"/>
</dbReference>
<dbReference type="InterPro" id="IPR050300">
    <property type="entry name" value="GDXG_lipolytic_enzyme"/>
</dbReference>
<dbReference type="InterPro" id="IPR029058">
    <property type="entry name" value="AB_hydrolase_fold"/>
</dbReference>
<evidence type="ECO:0000313" key="3">
    <source>
        <dbReference type="EMBL" id="ALH95768.1"/>
    </source>
</evidence>
<dbReference type="InterPro" id="IPR049492">
    <property type="entry name" value="BD-FAE-like_dom"/>
</dbReference>
<accession>A0A0N9VZV5</accession>